<reference evidence="2" key="1">
    <citation type="submission" date="2022-11" db="UniProtKB">
        <authorList>
            <consortium name="WormBaseParasite"/>
        </authorList>
    </citation>
    <scope>IDENTIFICATION</scope>
</reference>
<dbReference type="Proteomes" id="UP000887565">
    <property type="component" value="Unplaced"/>
</dbReference>
<proteinExistence type="predicted"/>
<dbReference type="WBParaSite" id="nRc.2.0.1.t03260-RA">
    <property type="protein sequence ID" value="nRc.2.0.1.t03260-RA"/>
    <property type="gene ID" value="nRc.2.0.1.g03260"/>
</dbReference>
<name>A0A915HP59_ROMCU</name>
<evidence type="ECO:0000313" key="1">
    <source>
        <dbReference type="Proteomes" id="UP000887565"/>
    </source>
</evidence>
<protein>
    <submittedName>
        <fullName evidence="2">Uncharacterized protein</fullName>
    </submittedName>
</protein>
<dbReference type="AlphaFoldDB" id="A0A915HP59"/>
<keyword evidence="1" id="KW-1185">Reference proteome</keyword>
<organism evidence="1 2">
    <name type="scientific">Romanomermis culicivorax</name>
    <name type="common">Nematode worm</name>
    <dbReference type="NCBI Taxonomy" id="13658"/>
    <lineage>
        <taxon>Eukaryota</taxon>
        <taxon>Metazoa</taxon>
        <taxon>Ecdysozoa</taxon>
        <taxon>Nematoda</taxon>
        <taxon>Enoplea</taxon>
        <taxon>Dorylaimia</taxon>
        <taxon>Mermithida</taxon>
        <taxon>Mermithoidea</taxon>
        <taxon>Mermithidae</taxon>
        <taxon>Romanomermis</taxon>
    </lineage>
</organism>
<accession>A0A915HP59</accession>
<evidence type="ECO:0000313" key="2">
    <source>
        <dbReference type="WBParaSite" id="nRc.2.0.1.t03260-RA"/>
    </source>
</evidence>
<sequence length="130" mass="14036">MADLCLAVVAKTSVPKPPTFAKGVAVTLSSTKRNVLSMGHGRCLRLLSAGLSRVPAISLPNSVTQKQMLAAASHCSARYLAHIDYIEVTEDMSYAHLKPNLICNIEQASFIKQLKSFLNSKQGMGQSNTF</sequence>